<protein>
    <submittedName>
        <fullName evidence="1">Uncharacterized protein</fullName>
    </submittedName>
</protein>
<sequence>MAAPHRVPEASSTVNAGVTRRRFLQQAGFLTAGGLSAGALGVSVAGPAGASQTLDLTTPAAFDAFDAAYQSGGQSPDNNNEAGALAWQQSYALRSFIMMYLAHGDTDYLDRFIGNVDIMLTHRDSERGVTDYRGLSLPAWRTMNPYTLGISELLDGNGQPTLEIRSGRNYADTAHVTVTHGAGDTFSLVVRNERFDYTDTFTGLTMDPSSPDYAVQRIYDDYPGTILCTAHDQNVGTRPAEGNYPMFAQPVILGVHTGMITYPIASFVRIVKTDPQLINDQYYQDKADEYLADVEAAVAVHDDEWRETSDGRGYYFWEKGKPFGFDGQAQPTNQSLALGRTVLELAAITGDPQHVHRATALAEMFKAELIDQVTNGVTTSIWYYFPTYSAAWEGYTKTGSAETDISMHKPEYAVNGGYKNYEDYSHAAIDVDFAALAHQHGYVFTSQDIAKIAATFTENLAATNADGRATVRYVVSGQGVLQSNPIGAARWMAISPSDPDVFEHCLDIYEDWDNQPTPTSGTRLLGVAMLNWGALQGAAKARNARRRADRRRAARWAARQESN</sequence>
<gene>
    <name evidence="1" type="ORF">G1H11_06690</name>
</gene>
<evidence type="ECO:0000313" key="1">
    <source>
        <dbReference type="EMBL" id="NED94997.1"/>
    </source>
</evidence>
<dbReference type="InterPro" id="IPR006311">
    <property type="entry name" value="TAT_signal"/>
</dbReference>
<organism evidence="1 2">
    <name type="scientific">Phytoactinopolyspora alkaliphila</name>
    <dbReference type="NCBI Taxonomy" id="1783498"/>
    <lineage>
        <taxon>Bacteria</taxon>
        <taxon>Bacillati</taxon>
        <taxon>Actinomycetota</taxon>
        <taxon>Actinomycetes</taxon>
        <taxon>Jiangellales</taxon>
        <taxon>Jiangellaceae</taxon>
        <taxon>Phytoactinopolyspora</taxon>
    </lineage>
</organism>
<dbReference type="EMBL" id="JAAGOB010000003">
    <property type="protein sequence ID" value="NED94997.1"/>
    <property type="molecule type" value="Genomic_DNA"/>
</dbReference>
<accession>A0A6N9YJ67</accession>
<evidence type="ECO:0000313" key="2">
    <source>
        <dbReference type="Proteomes" id="UP000469185"/>
    </source>
</evidence>
<comment type="caution">
    <text evidence="1">The sequence shown here is derived from an EMBL/GenBank/DDBJ whole genome shotgun (WGS) entry which is preliminary data.</text>
</comment>
<name>A0A6N9YJ67_9ACTN</name>
<dbReference type="AlphaFoldDB" id="A0A6N9YJ67"/>
<dbReference type="Proteomes" id="UP000469185">
    <property type="component" value="Unassembled WGS sequence"/>
</dbReference>
<keyword evidence="2" id="KW-1185">Reference proteome</keyword>
<dbReference type="RefSeq" id="WP_163817337.1">
    <property type="nucleotide sequence ID" value="NZ_JAAGOB010000003.1"/>
</dbReference>
<proteinExistence type="predicted"/>
<reference evidence="1 2" key="1">
    <citation type="submission" date="2020-02" db="EMBL/GenBank/DDBJ databases">
        <authorList>
            <person name="Li X.-J."/>
            <person name="Feng X.-M."/>
        </authorList>
    </citation>
    <scope>NUCLEOTIDE SEQUENCE [LARGE SCALE GENOMIC DNA]</scope>
    <source>
        <strain evidence="1 2">CGMCC 4.7225</strain>
    </source>
</reference>
<dbReference type="PROSITE" id="PS51318">
    <property type="entry name" value="TAT"/>
    <property type="match status" value="1"/>
</dbReference>